<comment type="caution">
    <text evidence="3">The sequence shown here is derived from an EMBL/GenBank/DDBJ whole genome shotgun (WGS) entry which is preliminary data.</text>
</comment>
<keyword evidence="2" id="KW-0812">Transmembrane</keyword>
<name>A0A9X0WH94_9GAMM</name>
<evidence type="ECO:0000313" key="3">
    <source>
        <dbReference type="EMBL" id="MBK1644500.1"/>
    </source>
</evidence>
<dbReference type="EMBL" id="NRSD01000005">
    <property type="protein sequence ID" value="MBK1644500.1"/>
    <property type="molecule type" value="Genomic_DNA"/>
</dbReference>
<gene>
    <name evidence="3" type="ORF">CKO25_07495</name>
</gene>
<keyword evidence="2" id="KW-0472">Membrane</keyword>
<accession>A0A9X0WH94</accession>
<sequence>MSLHTEQATDIRCANRLDHREELLMRQNASEPGSAPPSATPTPGTDHVREEENSLIVTLGERGFKLLFAFFGVAATLLSLLHPLRRERS</sequence>
<protein>
    <submittedName>
        <fullName evidence="3">Uncharacterized protein</fullName>
    </submittedName>
</protein>
<dbReference type="Proteomes" id="UP001138802">
    <property type="component" value="Unassembled WGS sequence"/>
</dbReference>
<feature type="transmembrane region" description="Helical" evidence="2">
    <location>
        <begin position="66"/>
        <end position="84"/>
    </location>
</feature>
<dbReference type="RefSeq" id="WP_200387286.1">
    <property type="nucleotide sequence ID" value="NZ_NRSD01000005.1"/>
</dbReference>
<feature type="region of interest" description="Disordered" evidence="1">
    <location>
        <begin position="22"/>
        <end position="52"/>
    </location>
</feature>
<proteinExistence type="predicted"/>
<reference evidence="3 4" key="1">
    <citation type="journal article" date="2020" name="Microorganisms">
        <title>Osmotic Adaptation and Compatible Solute Biosynthesis of Phototrophic Bacteria as Revealed from Genome Analyses.</title>
        <authorList>
            <person name="Imhoff J.F."/>
            <person name="Rahn T."/>
            <person name="Kunzel S."/>
            <person name="Keller A."/>
            <person name="Neulinger S.C."/>
        </authorList>
    </citation>
    <scope>NUCLEOTIDE SEQUENCE [LARGE SCALE GENOMIC DNA]</scope>
    <source>
        <strain evidence="3 4">DSM 21303</strain>
    </source>
</reference>
<keyword evidence="4" id="KW-1185">Reference proteome</keyword>
<dbReference type="AlphaFoldDB" id="A0A9X0WH94"/>
<evidence type="ECO:0000256" key="2">
    <source>
        <dbReference type="SAM" id="Phobius"/>
    </source>
</evidence>
<evidence type="ECO:0000313" key="4">
    <source>
        <dbReference type="Proteomes" id="UP001138802"/>
    </source>
</evidence>
<organism evidence="3 4">
    <name type="scientific">Thiocapsa imhoffii</name>
    <dbReference type="NCBI Taxonomy" id="382777"/>
    <lineage>
        <taxon>Bacteria</taxon>
        <taxon>Pseudomonadati</taxon>
        <taxon>Pseudomonadota</taxon>
        <taxon>Gammaproteobacteria</taxon>
        <taxon>Chromatiales</taxon>
        <taxon>Chromatiaceae</taxon>
        <taxon>Thiocapsa</taxon>
    </lineage>
</organism>
<evidence type="ECO:0000256" key="1">
    <source>
        <dbReference type="SAM" id="MobiDB-lite"/>
    </source>
</evidence>
<keyword evidence="2" id="KW-1133">Transmembrane helix</keyword>